<evidence type="ECO:0000259" key="2">
    <source>
        <dbReference type="SMART" id="SM00849"/>
    </source>
</evidence>
<dbReference type="SMART" id="SM00849">
    <property type="entry name" value="Lactamase_B"/>
    <property type="match status" value="1"/>
</dbReference>
<dbReference type="AlphaFoldDB" id="A0A432VR88"/>
<dbReference type="Pfam" id="PF10996">
    <property type="entry name" value="Beta-Casp"/>
    <property type="match status" value="1"/>
</dbReference>
<evidence type="ECO:0000313" key="5">
    <source>
        <dbReference type="Proteomes" id="UP000288212"/>
    </source>
</evidence>
<evidence type="ECO:0000259" key="3">
    <source>
        <dbReference type="SMART" id="SM01027"/>
    </source>
</evidence>
<dbReference type="CDD" id="cd16295">
    <property type="entry name" value="TTHA0252-CPSF-like_MBL-fold"/>
    <property type="match status" value="1"/>
</dbReference>
<dbReference type="InterPro" id="IPR036866">
    <property type="entry name" value="RibonucZ/Hydroxyglut_hydro"/>
</dbReference>
<keyword evidence="5" id="KW-1185">Reference proteome</keyword>
<dbReference type="RefSeq" id="WP_126793908.1">
    <property type="nucleotide sequence ID" value="NZ_PIPI01000008.1"/>
</dbReference>
<dbReference type="Gene3D" id="3.60.15.10">
    <property type="entry name" value="Ribonuclease Z/Hydroxyacylglutathione hydrolase-like"/>
    <property type="match status" value="1"/>
</dbReference>
<feature type="domain" description="Metallo-beta-lactamase" evidence="2">
    <location>
        <begin position="15"/>
        <end position="249"/>
    </location>
</feature>
<dbReference type="PANTHER" id="PTHR11203:SF37">
    <property type="entry name" value="INTEGRATOR COMPLEX SUBUNIT 11"/>
    <property type="match status" value="1"/>
</dbReference>
<dbReference type="InterPro" id="IPR011108">
    <property type="entry name" value="RMMBL"/>
</dbReference>
<gene>
    <name evidence="4" type="ORF">CWE06_10600</name>
</gene>
<evidence type="ECO:0000313" key="4">
    <source>
        <dbReference type="EMBL" id="RUO18683.1"/>
    </source>
</evidence>
<dbReference type="InterPro" id="IPR022712">
    <property type="entry name" value="Beta_Casp"/>
</dbReference>
<dbReference type="EMBL" id="PIPI01000008">
    <property type="protein sequence ID" value="RUO18683.1"/>
    <property type="molecule type" value="Genomic_DNA"/>
</dbReference>
<dbReference type="Pfam" id="PF07521">
    <property type="entry name" value="RMMBL"/>
    <property type="match status" value="1"/>
</dbReference>
<dbReference type="SUPFAM" id="SSF56281">
    <property type="entry name" value="Metallo-hydrolase/oxidoreductase"/>
    <property type="match status" value="1"/>
</dbReference>
<accession>A0A432VR88</accession>
<dbReference type="OrthoDB" id="9803916at2"/>
<dbReference type="SMART" id="SM01027">
    <property type="entry name" value="Beta-Casp"/>
    <property type="match status" value="1"/>
</dbReference>
<reference evidence="4 5" key="1">
    <citation type="journal article" date="2011" name="Front. Microbiol.">
        <title>Genomic signatures of strain selection and enhancement in Bacillus atrophaeus var. globigii, a historical biowarfare simulant.</title>
        <authorList>
            <person name="Gibbons H.S."/>
            <person name="Broomall S.M."/>
            <person name="McNew L.A."/>
            <person name="Daligault H."/>
            <person name="Chapman C."/>
            <person name="Bruce D."/>
            <person name="Karavis M."/>
            <person name="Krepps M."/>
            <person name="McGregor P.A."/>
            <person name="Hong C."/>
            <person name="Park K.H."/>
            <person name="Akmal A."/>
            <person name="Feldman A."/>
            <person name="Lin J.S."/>
            <person name="Chang W.E."/>
            <person name="Higgs B.W."/>
            <person name="Demirev P."/>
            <person name="Lindquist J."/>
            <person name="Liem A."/>
            <person name="Fochler E."/>
            <person name="Read T.D."/>
            <person name="Tapia R."/>
            <person name="Johnson S."/>
            <person name="Bishop-Lilly K.A."/>
            <person name="Detter C."/>
            <person name="Han C."/>
            <person name="Sozhamannan S."/>
            <person name="Rosenzweig C.N."/>
            <person name="Skowronski E.W."/>
        </authorList>
    </citation>
    <scope>NUCLEOTIDE SEQUENCE [LARGE SCALE GENOMIC DNA]</scope>
    <source>
        <strain evidence="4 5">AK5</strain>
    </source>
</reference>
<protein>
    <submittedName>
        <fullName evidence="4">MBL fold hydrolase</fullName>
    </submittedName>
</protein>
<dbReference type="GO" id="GO:0016787">
    <property type="term" value="F:hydrolase activity"/>
    <property type="evidence" value="ECO:0007669"/>
    <property type="project" value="UniProtKB-KW"/>
</dbReference>
<keyword evidence="1 4" id="KW-0378">Hydrolase</keyword>
<dbReference type="Gene3D" id="3.40.50.10890">
    <property type="match status" value="1"/>
</dbReference>
<proteinExistence type="predicted"/>
<sequence length="503" mass="55234">MEVQIVHHGAAQGVTGSCHELRLPNGQAVLIDIGLFQGAETESAANSFTAAMDAESRERMQQAIEFDISDIEALVITHCHIDHVGRLPWLLIAGYRGPIYCTAATAHLLPMVIEDALKVGITRNSQLISAVLKLLDGLLQPLDYKEWAQVSEPLRVRFRQAGHILGSAYVECDIDTGEELQRVVFSGDLGCKNSPLLPDPEPLEFADVLVLESTYGDKNHESRLERQDRLRQVIEHCVADRGAVLIPAFSIGRTQELLYELEDIIHGYQAAGLGVAAGAAVAADSMAENSVEENPVSDIWDNIMVVVDSPMAAEFTHQYRKMKALWDEEALERVAENRHPLNFARLHIVETHDEHLRLVNYLRSTGDPCIVIAASGMCTGGRMVNYLKALLPDPRTDVLFVGFQARGTPGHDIQKYGPRGGYVMLDNERVDIKAQIHTLGGYSAHADQDELIEFIANAAYVGHVRLVHGDPDVQRAFADTLRTRFPGLPVTCACDSGPGLECG</sequence>
<name>A0A432VR88_9GAMM</name>
<organism evidence="4 5">
    <name type="scientific">Aliidiomarina haloalkalitolerans</name>
    <dbReference type="NCBI Taxonomy" id="859059"/>
    <lineage>
        <taxon>Bacteria</taxon>
        <taxon>Pseudomonadati</taxon>
        <taxon>Pseudomonadota</taxon>
        <taxon>Gammaproteobacteria</taxon>
        <taxon>Alteromonadales</taxon>
        <taxon>Idiomarinaceae</taxon>
        <taxon>Aliidiomarina</taxon>
    </lineage>
</organism>
<dbReference type="Proteomes" id="UP000288212">
    <property type="component" value="Unassembled WGS sequence"/>
</dbReference>
<dbReference type="Pfam" id="PF00753">
    <property type="entry name" value="Lactamase_B"/>
    <property type="match status" value="1"/>
</dbReference>
<evidence type="ECO:0000256" key="1">
    <source>
        <dbReference type="ARBA" id="ARBA00022801"/>
    </source>
</evidence>
<feature type="domain" description="Beta-Casp" evidence="3">
    <location>
        <begin position="254"/>
        <end position="413"/>
    </location>
</feature>
<comment type="caution">
    <text evidence="4">The sequence shown here is derived from an EMBL/GenBank/DDBJ whole genome shotgun (WGS) entry which is preliminary data.</text>
</comment>
<dbReference type="InterPro" id="IPR050698">
    <property type="entry name" value="MBL"/>
</dbReference>
<dbReference type="PANTHER" id="PTHR11203">
    <property type="entry name" value="CLEAVAGE AND POLYADENYLATION SPECIFICITY FACTOR FAMILY MEMBER"/>
    <property type="match status" value="1"/>
</dbReference>
<dbReference type="InterPro" id="IPR001279">
    <property type="entry name" value="Metallo-B-lactamas"/>
</dbReference>
<dbReference type="GO" id="GO:0004521">
    <property type="term" value="F:RNA endonuclease activity"/>
    <property type="evidence" value="ECO:0007669"/>
    <property type="project" value="TreeGrafter"/>
</dbReference>